<evidence type="ECO:0000313" key="3">
    <source>
        <dbReference type="Proteomes" id="UP000051952"/>
    </source>
</evidence>
<accession>A0A0S4JK67</accession>
<sequence length="124" mass="13846">MESHKKKEMKRRRNNEVVSPTSSEVFVVSPNTTMAVRMRHNDGDEFVDAIEIALQDAVGMLNRLTDRRLLAKRNGAAPPHVIDEDTVQQLIEKSCMRVSLLRDGGTSHLPLLEALYIGIAPSLP</sequence>
<protein>
    <submittedName>
        <fullName evidence="2">Uncharacterized protein</fullName>
    </submittedName>
</protein>
<evidence type="ECO:0000256" key="1">
    <source>
        <dbReference type="SAM" id="MobiDB-lite"/>
    </source>
</evidence>
<dbReference type="AlphaFoldDB" id="A0A0S4JK67"/>
<dbReference type="VEuPathDB" id="TriTrypDB:BSAL_28705"/>
<keyword evidence="3" id="KW-1185">Reference proteome</keyword>
<proteinExistence type="predicted"/>
<reference evidence="3" key="1">
    <citation type="submission" date="2015-09" db="EMBL/GenBank/DDBJ databases">
        <authorList>
            <consortium name="Pathogen Informatics"/>
        </authorList>
    </citation>
    <scope>NUCLEOTIDE SEQUENCE [LARGE SCALE GENOMIC DNA]</scope>
    <source>
        <strain evidence="3">Lake Konstanz</strain>
    </source>
</reference>
<name>A0A0S4JK67_BODSA</name>
<evidence type="ECO:0000313" key="2">
    <source>
        <dbReference type="EMBL" id="CUG90769.1"/>
    </source>
</evidence>
<feature type="region of interest" description="Disordered" evidence="1">
    <location>
        <begin position="1"/>
        <end position="24"/>
    </location>
</feature>
<dbReference type="EMBL" id="CYKH01001863">
    <property type="protein sequence ID" value="CUG90769.1"/>
    <property type="molecule type" value="Genomic_DNA"/>
</dbReference>
<dbReference type="Proteomes" id="UP000051952">
    <property type="component" value="Unassembled WGS sequence"/>
</dbReference>
<feature type="compositionally biased region" description="Basic residues" evidence="1">
    <location>
        <begin position="1"/>
        <end position="13"/>
    </location>
</feature>
<gene>
    <name evidence="2" type="ORF">BSAL_28705</name>
</gene>
<organism evidence="2 3">
    <name type="scientific">Bodo saltans</name>
    <name type="common">Flagellated protozoan</name>
    <dbReference type="NCBI Taxonomy" id="75058"/>
    <lineage>
        <taxon>Eukaryota</taxon>
        <taxon>Discoba</taxon>
        <taxon>Euglenozoa</taxon>
        <taxon>Kinetoplastea</taxon>
        <taxon>Metakinetoplastina</taxon>
        <taxon>Eubodonida</taxon>
        <taxon>Bodonidae</taxon>
        <taxon>Bodo</taxon>
    </lineage>
</organism>